<reference evidence="1" key="1">
    <citation type="submission" date="2023-04" db="EMBL/GenBank/DDBJ databases">
        <title>A chromosome-level genome assembly of the parasitoid wasp Eretmocerus hayati.</title>
        <authorList>
            <person name="Zhong Y."/>
            <person name="Liu S."/>
            <person name="Liu Y."/>
        </authorList>
    </citation>
    <scope>NUCLEOTIDE SEQUENCE</scope>
    <source>
        <strain evidence="1">ZJU_SS_LIU_2023</strain>
    </source>
</reference>
<evidence type="ECO:0000313" key="2">
    <source>
        <dbReference type="Proteomes" id="UP001239111"/>
    </source>
</evidence>
<proteinExistence type="predicted"/>
<comment type="caution">
    <text evidence="1">The sequence shown here is derived from an EMBL/GenBank/DDBJ whole genome shotgun (WGS) entry which is preliminary data.</text>
</comment>
<organism evidence="1 2">
    <name type="scientific">Eretmocerus hayati</name>
    <dbReference type="NCBI Taxonomy" id="131215"/>
    <lineage>
        <taxon>Eukaryota</taxon>
        <taxon>Metazoa</taxon>
        <taxon>Ecdysozoa</taxon>
        <taxon>Arthropoda</taxon>
        <taxon>Hexapoda</taxon>
        <taxon>Insecta</taxon>
        <taxon>Pterygota</taxon>
        <taxon>Neoptera</taxon>
        <taxon>Endopterygota</taxon>
        <taxon>Hymenoptera</taxon>
        <taxon>Apocrita</taxon>
        <taxon>Proctotrupomorpha</taxon>
        <taxon>Chalcidoidea</taxon>
        <taxon>Aphelinidae</taxon>
        <taxon>Aphelininae</taxon>
        <taxon>Eretmocerus</taxon>
    </lineage>
</organism>
<dbReference type="Proteomes" id="UP001239111">
    <property type="component" value="Chromosome 4"/>
</dbReference>
<evidence type="ECO:0000313" key="1">
    <source>
        <dbReference type="EMBL" id="KAJ8667249.1"/>
    </source>
</evidence>
<name>A0ACC2NA92_9HYME</name>
<keyword evidence="2" id="KW-1185">Reference proteome</keyword>
<sequence>MGRPPTYEECHAPPPKYWDTCCYHGIAWIEVATCNQACLGYLKDYMPLATYELHDAGECRKGYCICKWAVVVKPFPMRYKMYIVDLEKRLAKYNTDFKRKPSVDSQRCSVLSPRPPCSTMSSPPNSVDNIVTKSKSKTRIIVETGRPSCSHSSDL</sequence>
<protein>
    <submittedName>
        <fullName evidence="1">Uncharacterized protein</fullName>
    </submittedName>
</protein>
<gene>
    <name evidence="1" type="ORF">QAD02_008911</name>
</gene>
<accession>A0ACC2NA92</accession>
<dbReference type="EMBL" id="CM056744">
    <property type="protein sequence ID" value="KAJ8667249.1"/>
    <property type="molecule type" value="Genomic_DNA"/>
</dbReference>